<feature type="domain" description="PAS" evidence="3">
    <location>
        <begin position="12"/>
        <end position="68"/>
    </location>
</feature>
<dbReference type="InterPro" id="IPR001610">
    <property type="entry name" value="PAC"/>
</dbReference>
<dbReference type="Pfam" id="PF00015">
    <property type="entry name" value="MCPsignal"/>
    <property type="match status" value="1"/>
</dbReference>
<dbReference type="SMART" id="SM00086">
    <property type="entry name" value="PAC"/>
    <property type="match status" value="4"/>
</dbReference>
<dbReference type="SMART" id="SM00091">
    <property type="entry name" value="PAS"/>
    <property type="match status" value="4"/>
</dbReference>
<dbReference type="CDD" id="cd00130">
    <property type="entry name" value="PAS"/>
    <property type="match status" value="3"/>
</dbReference>
<evidence type="ECO:0000259" key="4">
    <source>
        <dbReference type="PROSITE" id="PS50113"/>
    </source>
</evidence>
<dbReference type="Pfam" id="PF13426">
    <property type="entry name" value="PAS_9"/>
    <property type="match status" value="3"/>
</dbReference>
<dbReference type="PROSITE" id="PS50112">
    <property type="entry name" value="PAS"/>
    <property type="match status" value="3"/>
</dbReference>
<evidence type="ECO:0000259" key="3">
    <source>
        <dbReference type="PROSITE" id="PS50112"/>
    </source>
</evidence>
<protein>
    <submittedName>
        <fullName evidence="5">PAS domain S-box protein</fullName>
    </submittedName>
</protein>
<dbReference type="PANTHER" id="PTHR44757:SF2">
    <property type="entry name" value="BIOFILM ARCHITECTURE MAINTENANCE PROTEIN MBAA"/>
    <property type="match status" value="1"/>
</dbReference>
<keyword evidence="6" id="KW-1185">Reference proteome</keyword>
<dbReference type="SUPFAM" id="SSF55785">
    <property type="entry name" value="PYP-like sensor domain (PAS domain)"/>
    <property type="match status" value="4"/>
</dbReference>
<dbReference type="InterPro" id="IPR052155">
    <property type="entry name" value="Biofilm_reg_signaling"/>
</dbReference>
<dbReference type="PROSITE" id="PS50111">
    <property type="entry name" value="CHEMOTAXIS_TRANSDUC_2"/>
    <property type="match status" value="1"/>
</dbReference>
<dbReference type="InterPro" id="IPR004089">
    <property type="entry name" value="MCPsignal_dom"/>
</dbReference>
<proteinExistence type="predicted"/>
<keyword evidence="1" id="KW-0807">Transducer</keyword>
<evidence type="ECO:0000256" key="1">
    <source>
        <dbReference type="PROSITE-ProRule" id="PRU00284"/>
    </source>
</evidence>
<dbReference type="Gene3D" id="1.10.287.950">
    <property type="entry name" value="Methyl-accepting chemotaxis protein"/>
    <property type="match status" value="1"/>
</dbReference>
<dbReference type="SUPFAM" id="SSF58104">
    <property type="entry name" value="Methyl-accepting chemotaxis protein (MCP) signaling domain"/>
    <property type="match status" value="1"/>
</dbReference>
<organism evidence="5 6">
    <name type="scientific">Alkalimonas cellulosilytica</name>
    <dbReference type="NCBI Taxonomy" id="3058395"/>
    <lineage>
        <taxon>Bacteria</taxon>
        <taxon>Pseudomonadati</taxon>
        <taxon>Pseudomonadota</taxon>
        <taxon>Gammaproteobacteria</taxon>
        <taxon>Alkalimonas</taxon>
    </lineage>
</organism>
<comment type="caution">
    <text evidence="5">The sequence shown here is derived from an EMBL/GenBank/DDBJ whole genome shotgun (WGS) entry which is preliminary data.</text>
</comment>
<dbReference type="RefSeq" id="WP_330127942.1">
    <property type="nucleotide sequence ID" value="NZ_JAUHLI010000004.1"/>
</dbReference>
<feature type="domain" description="Methyl-accepting transducer" evidence="2">
    <location>
        <begin position="501"/>
        <end position="591"/>
    </location>
</feature>
<feature type="domain" description="PAS" evidence="3">
    <location>
        <begin position="257"/>
        <end position="302"/>
    </location>
</feature>
<evidence type="ECO:0000313" key="6">
    <source>
        <dbReference type="Proteomes" id="UP001336314"/>
    </source>
</evidence>
<sequence length="591" mass="65550">MTAFDKLTALLAGNDTRQVLEQCIDAVVSIDANNHVTFFNAAAEKLWGYQASEVLGKNVRMLVPQEHQAEHDNYVGRHRSSGQNRIVGTSREVLLTRKDGMKIWVNLALSQVKQGSKLGYTAFVRDISKEREARELMDQTLAQALDAVVVIDEHNKVTFFNGAAEKLWGYTAAQVIGQNVKMLVPKVIQAAHDGYVDANRTTGKDKIVGTSREVSIERADGKKRWGNLSLSKVNLQGKIVYTAFVKDVTQEVEQRERMRLLSLVADETDNSIIITDASGLIIYVNQGFEKMTGYPLDSVKGKKPGSFLQGKHTSASTVQLIRERLKARQPFFDEILNYDARGNPYWISLAINPVFDDKGQLINYISIQANITQVKEQSLEAEKRFEAIGRNNGVGEWGLDGKLLSANEYIVQHLGHSSEAELLAKARDLHQVVGEDKFQKLEQGEQIIGEYEIFNKQEQSVYFHGTVCPILDSEGNIRMYVSYGSDVSAKYEAARVTDREMAKVMESSQQVASIITTINSIAAQTNLLALNAAIEAARAGEAGRGFAVVADEVRTLAGQSAKSSQEIDRLVMETSERVQQLADSLKRLSES</sequence>
<feature type="domain" description="PAC" evidence="4">
    <location>
        <begin position="447"/>
        <end position="499"/>
    </location>
</feature>
<dbReference type="PANTHER" id="PTHR44757">
    <property type="entry name" value="DIGUANYLATE CYCLASE DGCP"/>
    <property type="match status" value="1"/>
</dbReference>
<dbReference type="SMART" id="SM00283">
    <property type="entry name" value="MA"/>
    <property type="match status" value="1"/>
</dbReference>
<name>A0ABU7J2S2_9GAMM</name>
<accession>A0ABU7J2S2</accession>
<evidence type="ECO:0000313" key="5">
    <source>
        <dbReference type="EMBL" id="MEE2000806.1"/>
    </source>
</evidence>
<dbReference type="InterPro" id="IPR035965">
    <property type="entry name" value="PAS-like_dom_sf"/>
</dbReference>
<evidence type="ECO:0000259" key="2">
    <source>
        <dbReference type="PROSITE" id="PS50111"/>
    </source>
</evidence>
<dbReference type="InterPro" id="IPR000700">
    <property type="entry name" value="PAS-assoc_C"/>
</dbReference>
<feature type="domain" description="PAC" evidence="4">
    <location>
        <begin position="89"/>
        <end position="139"/>
    </location>
</feature>
<feature type="domain" description="PAC" evidence="4">
    <location>
        <begin position="329"/>
        <end position="383"/>
    </location>
</feature>
<dbReference type="Pfam" id="PF00989">
    <property type="entry name" value="PAS"/>
    <property type="match status" value="1"/>
</dbReference>
<dbReference type="InterPro" id="IPR013767">
    <property type="entry name" value="PAS_fold"/>
</dbReference>
<gene>
    <name evidence="5" type="ORF">QWY20_05020</name>
</gene>
<dbReference type="Proteomes" id="UP001336314">
    <property type="component" value="Unassembled WGS sequence"/>
</dbReference>
<dbReference type="Gene3D" id="3.30.450.20">
    <property type="entry name" value="PAS domain"/>
    <property type="match status" value="4"/>
</dbReference>
<dbReference type="NCBIfam" id="TIGR00229">
    <property type="entry name" value="sensory_box"/>
    <property type="match status" value="3"/>
</dbReference>
<dbReference type="PROSITE" id="PS50113">
    <property type="entry name" value="PAC"/>
    <property type="match status" value="3"/>
</dbReference>
<feature type="domain" description="PAS" evidence="3">
    <location>
        <begin position="133"/>
        <end position="186"/>
    </location>
</feature>
<reference evidence="5 6" key="1">
    <citation type="submission" date="2023-07" db="EMBL/GenBank/DDBJ databases">
        <title>Alkalimonas sp., MEB108 novel, alkaliphilic bacterium isolated from Lonar Lake, India.</title>
        <authorList>
            <person name="Joshi A."/>
            <person name="Thite S."/>
        </authorList>
    </citation>
    <scope>NUCLEOTIDE SEQUENCE [LARGE SCALE GENOMIC DNA]</scope>
    <source>
        <strain evidence="5 6">MEB108</strain>
    </source>
</reference>
<dbReference type="EMBL" id="JAUHLI010000004">
    <property type="protein sequence ID" value="MEE2000806.1"/>
    <property type="molecule type" value="Genomic_DNA"/>
</dbReference>
<dbReference type="InterPro" id="IPR000014">
    <property type="entry name" value="PAS"/>
</dbReference>